<dbReference type="AlphaFoldDB" id="A0AAV4SWP8"/>
<gene>
    <name evidence="1" type="ORF">CEXT_322111</name>
</gene>
<evidence type="ECO:0000313" key="2">
    <source>
        <dbReference type="Proteomes" id="UP001054945"/>
    </source>
</evidence>
<sequence length="106" mass="12256">MTGIDIGTINIDTIPDTEIFHTPPSQDTLYHTIPNTKIFHTPIPRYSIPHHIKIIHTIPYQDTLYHITPKYFIPYHTKVLHLDSRVATKNTTLVNNKDPTNSHSIY</sequence>
<dbReference type="EMBL" id="BPLR01010171">
    <property type="protein sequence ID" value="GIY37406.1"/>
    <property type="molecule type" value="Genomic_DNA"/>
</dbReference>
<dbReference type="Proteomes" id="UP001054945">
    <property type="component" value="Unassembled WGS sequence"/>
</dbReference>
<name>A0AAV4SWP8_CAEEX</name>
<proteinExistence type="predicted"/>
<evidence type="ECO:0000313" key="1">
    <source>
        <dbReference type="EMBL" id="GIY37406.1"/>
    </source>
</evidence>
<comment type="caution">
    <text evidence="1">The sequence shown here is derived from an EMBL/GenBank/DDBJ whole genome shotgun (WGS) entry which is preliminary data.</text>
</comment>
<protein>
    <submittedName>
        <fullName evidence="1">Uncharacterized protein</fullName>
    </submittedName>
</protein>
<reference evidence="1 2" key="1">
    <citation type="submission" date="2021-06" db="EMBL/GenBank/DDBJ databases">
        <title>Caerostris extrusa draft genome.</title>
        <authorList>
            <person name="Kono N."/>
            <person name="Arakawa K."/>
        </authorList>
    </citation>
    <scope>NUCLEOTIDE SEQUENCE [LARGE SCALE GENOMIC DNA]</scope>
</reference>
<keyword evidence="2" id="KW-1185">Reference proteome</keyword>
<accession>A0AAV4SWP8</accession>
<organism evidence="1 2">
    <name type="scientific">Caerostris extrusa</name>
    <name type="common">Bark spider</name>
    <name type="synonym">Caerostris bankana</name>
    <dbReference type="NCBI Taxonomy" id="172846"/>
    <lineage>
        <taxon>Eukaryota</taxon>
        <taxon>Metazoa</taxon>
        <taxon>Ecdysozoa</taxon>
        <taxon>Arthropoda</taxon>
        <taxon>Chelicerata</taxon>
        <taxon>Arachnida</taxon>
        <taxon>Araneae</taxon>
        <taxon>Araneomorphae</taxon>
        <taxon>Entelegynae</taxon>
        <taxon>Araneoidea</taxon>
        <taxon>Araneidae</taxon>
        <taxon>Caerostris</taxon>
    </lineage>
</organism>